<dbReference type="EMBL" id="CM001223">
    <property type="protein sequence ID" value="AES78465.2"/>
    <property type="molecule type" value="Genomic_DNA"/>
</dbReference>
<dbReference type="Proteomes" id="UP000002051">
    <property type="component" value="Unassembled WGS sequence"/>
</dbReference>
<gene>
    <name evidence="2" type="ordered locus">MTR_7g032010</name>
</gene>
<reference evidence="2 4" key="1">
    <citation type="journal article" date="2011" name="Nature">
        <title>The Medicago genome provides insight into the evolution of rhizobial symbioses.</title>
        <authorList>
            <person name="Young N.D."/>
            <person name="Debelle F."/>
            <person name="Oldroyd G.E."/>
            <person name="Geurts R."/>
            <person name="Cannon S.B."/>
            <person name="Udvardi M.K."/>
            <person name="Benedito V.A."/>
            <person name="Mayer K.F."/>
            <person name="Gouzy J."/>
            <person name="Schoof H."/>
            <person name="Van de Peer Y."/>
            <person name="Proost S."/>
            <person name="Cook D.R."/>
            <person name="Meyers B.C."/>
            <person name="Spannagl M."/>
            <person name="Cheung F."/>
            <person name="De Mita S."/>
            <person name="Krishnakumar V."/>
            <person name="Gundlach H."/>
            <person name="Zhou S."/>
            <person name="Mudge J."/>
            <person name="Bharti A.K."/>
            <person name="Murray J.D."/>
            <person name="Naoumkina M.A."/>
            <person name="Rosen B."/>
            <person name="Silverstein K.A."/>
            <person name="Tang H."/>
            <person name="Rombauts S."/>
            <person name="Zhao P.X."/>
            <person name="Zhou P."/>
            <person name="Barbe V."/>
            <person name="Bardou P."/>
            <person name="Bechner M."/>
            <person name="Bellec A."/>
            <person name="Berger A."/>
            <person name="Berges H."/>
            <person name="Bidwell S."/>
            <person name="Bisseling T."/>
            <person name="Choisne N."/>
            <person name="Couloux A."/>
            <person name="Denny R."/>
            <person name="Deshpande S."/>
            <person name="Dai X."/>
            <person name="Doyle J.J."/>
            <person name="Dudez A.M."/>
            <person name="Farmer A.D."/>
            <person name="Fouteau S."/>
            <person name="Franken C."/>
            <person name="Gibelin C."/>
            <person name="Gish J."/>
            <person name="Goldstein S."/>
            <person name="Gonzalez A.J."/>
            <person name="Green P.J."/>
            <person name="Hallab A."/>
            <person name="Hartog M."/>
            <person name="Hua A."/>
            <person name="Humphray S.J."/>
            <person name="Jeong D.H."/>
            <person name="Jing Y."/>
            <person name="Jocker A."/>
            <person name="Kenton S.M."/>
            <person name="Kim D.J."/>
            <person name="Klee K."/>
            <person name="Lai H."/>
            <person name="Lang C."/>
            <person name="Lin S."/>
            <person name="Macmil S.L."/>
            <person name="Magdelenat G."/>
            <person name="Matthews L."/>
            <person name="McCorrison J."/>
            <person name="Monaghan E.L."/>
            <person name="Mun J.H."/>
            <person name="Najar F.Z."/>
            <person name="Nicholson C."/>
            <person name="Noirot C."/>
            <person name="O'Bleness M."/>
            <person name="Paule C.R."/>
            <person name="Poulain J."/>
            <person name="Prion F."/>
            <person name="Qin B."/>
            <person name="Qu C."/>
            <person name="Retzel E.F."/>
            <person name="Riddle C."/>
            <person name="Sallet E."/>
            <person name="Samain S."/>
            <person name="Samson N."/>
            <person name="Sanders I."/>
            <person name="Saurat O."/>
            <person name="Scarpelli C."/>
            <person name="Schiex T."/>
            <person name="Segurens B."/>
            <person name="Severin A.J."/>
            <person name="Sherrier D.J."/>
            <person name="Shi R."/>
            <person name="Sims S."/>
            <person name="Singer S.R."/>
            <person name="Sinharoy S."/>
            <person name="Sterck L."/>
            <person name="Viollet A."/>
            <person name="Wang B.B."/>
            <person name="Wang K."/>
            <person name="Wang M."/>
            <person name="Wang X."/>
            <person name="Warfsmann J."/>
            <person name="Weissenbach J."/>
            <person name="White D.D."/>
            <person name="White J.D."/>
            <person name="Wiley G.B."/>
            <person name="Wincker P."/>
            <person name="Xing Y."/>
            <person name="Yang L."/>
            <person name="Yao Z."/>
            <person name="Ying F."/>
            <person name="Zhai J."/>
            <person name="Zhou L."/>
            <person name="Zuber A."/>
            <person name="Denarie J."/>
            <person name="Dixon R.A."/>
            <person name="May G.D."/>
            <person name="Schwartz D.C."/>
            <person name="Rogers J."/>
            <person name="Quetier F."/>
            <person name="Town C.D."/>
            <person name="Roe B.A."/>
        </authorList>
    </citation>
    <scope>NUCLEOTIDE SEQUENCE [LARGE SCALE GENOMIC DNA]</scope>
    <source>
        <strain evidence="2">A17</strain>
        <strain evidence="3 4">cv. Jemalong A17</strain>
    </source>
</reference>
<evidence type="ECO:0000313" key="3">
    <source>
        <dbReference type="EnsemblPlants" id="AES78465"/>
    </source>
</evidence>
<reference evidence="2 4" key="2">
    <citation type="journal article" date="2014" name="BMC Genomics">
        <title>An improved genome release (version Mt4.0) for the model legume Medicago truncatula.</title>
        <authorList>
            <person name="Tang H."/>
            <person name="Krishnakumar V."/>
            <person name="Bidwell S."/>
            <person name="Rosen B."/>
            <person name="Chan A."/>
            <person name="Zhou S."/>
            <person name="Gentzbittel L."/>
            <person name="Childs K.L."/>
            <person name="Yandell M."/>
            <person name="Gundlach H."/>
            <person name="Mayer K.F."/>
            <person name="Schwartz D.C."/>
            <person name="Town C.D."/>
        </authorList>
    </citation>
    <scope>GENOME REANNOTATION</scope>
    <source>
        <strain evidence="3 4">cv. Jemalong A17</strain>
    </source>
</reference>
<feature type="region of interest" description="Disordered" evidence="1">
    <location>
        <begin position="39"/>
        <end position="103"/>
    </location>
</feature>
<dbReference type="AlphaFoldDB" id="G7L4D7"/>
<dbReference type="eggNOG" id="ENOG502T055">
    <property type="taxonomic scope" value="Eukaryota"/>
</dbReference>
<keyword evidence="4" id="KW-1185">Reference proteome</keyword>
<name>G7L4D7_MEDTR</name>
<dbReference type="EnsemblPlants" id="AES78465">
    <property type="protein sequence ID" value="AES78465"/>
    <property type="gene ID" value="MTR_7g032010"/>
</dbReference>
<accession>G7L4D7</accession>
<evidence type="ECO:0000256" key="1">
    <source>
        <dbReference type="SAM" id="MobiDB-lite"/>
    </source>
</evidence>
<sequence length="134" mass="14619">MIAMLRISWVNRQGHHHPISIEDLACAIADLDEIHQMSVESSMDEGPPDDTLAKTRSHGQWSIDHGSRVAETATSYANSVEAEDRGELSSMSQSNDIDGSFQSATDPIVPESYAEHMMLAMAVFIVEGRAMSDG</sequence>
<proteinExistence type="predicted"/>
<protein>
    <submittedName>
        <fullName evidence="2 3">Uncharacterized protein</fullName>
    </submittedName>
</protein>
<dbReference type="PaxDb" id="3880-AES78465"/>
<dbReference type="STRING" id="3880.G7L4D7"/>
<organism evidence="2 4">
    <name type="scientific">Medicago truncatula</name>
    <name type="common">Barrel medic</name>
    <name type="synonym">Medicago tribuloides</name>
    <dbReference type="NCBI Taxonomy" id="3880"/>
    <lineage>
        <taxon>Eukaryota</taxon>
        <taxon>Viridiplantae</taxon>
        <taxon>Streptophyta</taxon>
        <taxon>Embryophyta</taxon>
        <taxon>Tracheophyta</taxon>
        <taxon>Spermatophyta</taxon>
        <taxon>Magnoliopsida</taxon>
        <taxon>eudicotyledons</taxon>
        <taxon>Gunneridae</taxon>
        <taxon>Pentapetalae</taxon>
        <taxon>rosids</taxon>
        <taxon>fabids</taxon>
        <taxon>Fabales</taxon>
        <taxon>Fabaceae</taxon>
        <taxon>Papilionoideae</taxon>
        <taxon>50 kb inversion clade</taxon>
        <taxon>NPAAA clade</taxon>
        <taxon>Hologalegina</taxon>
        <taxon>IRL clade</taxon>
        <taxon>Trifolieae</taxon>
        <taxon>Medicago</taxon>
    </lineage>
</organism>
<feature type="compositionally biased region" description="Polar residues" evidence="1">
    <location>
        <begin position="89"/>
        <end position="103"/>
    </location>
</feature>
<evidence type="ECO:0000313" key="2">
    <source>
        <dbReference type="EMBL" id="AES78465.2"/>
    </source>
</evidence>
<dbReference type="HOGENOM" id="CLU_1899323_0_0_1"/>
<reference evidence="3" key="3">
    <citation type="submission" date="2015-04" db="UniProtKB">
        <authorList>
            <consortium name="EnsemblPlants"/>
        </authorList>
    </citation>
    <scope>IDENTIFICATION</scope>
    <source>
        <strain evidence="3">cv. Jemalong A17</strain>
    </source>
</reference>
<evidence type="ECO:0000313" key="4">
    <source>
        <dbReference type="Proteomes" id="UP000002051"/>
    </source>
</evidence>